<accession>A0ABU0L9W7</accession>
<dbReference type="PANTHER" id="PTHR23402:SF1">
    <property type="entry name" value="PYROGLUTAMYL-PEPTIDASE I"/>
    <property type="match status" value="1"/>
</dbReference>
<dbReference type="RefSeq" id="WP_237346913.1">
    <property type="nucleotide sequence ID" value="NZ_JABWGX010000025.1"/>
</dbReference>
<proteinExistence type="inferred from homology"/>
<keyword evidence="6" id="KW-0788">Thiol protease</keyword>
<evidence type="ECO:0000256" key="2">
    <source>
        <dbReference type="ARBA" id="ARBA00019191"/>
    </source>
</evidence>
<sequence length="205" mass="22090">MAPRTRILVCAFGPFPGVPVNPSARLAQVLGRTRRPALGAIDLIVEILPTRWDALGRLVVLLERHAPDAVLLLGVAPRRSVLCVETRAVNAAADRPDVAYRHPRARRIDPDAPANLRTTARIAPLVAAARAAGAAARSSRDAGRYLCNASYFQALAWAAAHPAKPPPVVFVHVPGRQARPRREDPILARAVAALLVTLHTQSRRP</sequence>
<evidence type="ECO:0000256" key="6">
    <source>
        <dbReference type="ARBA" id="ARBA00022807"/>
    </source>
</evidence>
<evidence type="ECO:0000313" key="10">
    <source>
        <dbReference type="Proteomes" id="UP001241747"/>
    </source>
</evidence>
<dbReference type="EMBL" id="JAUSVY010000002">
    <property type="protein sequence ID" value="MDQ0503934.1"/>
    <property type="molecule type" value="Genomic_DNA"/>
</dbReference>
<dbReference type="Pfam" id="PF01470">
    <property type="entry name" value="Peptidase_C15"/>
    <property type="match status" value="1"/>
</dbReference>
<evidence type="ECO:0000256" key="4">
    <source>
        <dbReference type="ARBA" id="ARBA00022670"/>
    </source>
</evidence>
<dbReference type="PANTHER" id="PTHR23402">
    <property type="entry name" value="PROTEASE FAMILY C15 PYROGLUTAMYL-PEPTIDASE I-RELATED"/>
    <property type="match status" value="1"/>
</dbReference>
<reference evidence="9 10" key="1">
    <citation type="submission" date="2023-07" db="EMBL/GenBank/DDBJ databases">
        <title>Genomic Encyclopedia of Type Strains, Phase IV (KMG-IV): sequencing the most valuable type-strain genomes for metagenomic binning, comparative biology and taxonomic classification.</title>
        <authorList>
            <person name="Goeker M."/>
        </authorList>
    </citation>
    <scope>NUCLEOTIDE SEQUENCE [LARGE SCALE GENOMIC DNA]</scope>
    <source>
        <strain evidence="9 10">DSM 3770</strain>
    </source>
</reference>
<keyword evidence="3" id="KW-0963">Cytoplasm</keyword>
<dbReference type="InterPro" id="IPR016125">
    <property type="entry name" value="Peptidase_C15-like"/>
</dbReference>
<dbReference type="Proteomes" id="UP001241747">
    <property type="component" value="Unassembled WGS sequence"/>
</dbReference>
<comment type="caution">
    <text evidence="9">The sequence shown here is derived from an EMBL/GenBank/DDBJ whole genome shotgun (WGS) entry which is preliminary data.</text>
</comment>
<evidence type="ECO:0000256" key="5">
    <source>
        <dbReference type="ARBA" id="ARBA00022801"/>
    </source>
</evidence>
<evidence type="ECO:0000313" key="9">
    <source>
        <dbReference type="EMBL" id="MDQ0503934.1"/>
    </source>
</evidence>
<comment type="similarity">
    <text evidence="1">Belongs to the peptidase C15 family.</text>
</comment>
<keyword evidence="5 9" id="KW-0378">Hydrolase</keyword>
<dbReference type="Gene3D" id="3.40.630.20">
    <property type="entry name" value="Peptidase C15, pyroglutamyl peptidase I-like"/>
    <property type="match status" value="1"/>
</dbReference>
<dbReference type="InterPro" id="IPR036440">
    <property type="entry name" value="Peptidase_C15-like_sf"/>
</dbReference>
<protein>
    <recommendedName>
        <fullName evidence="2">Pyrrolidone-carboxylate peptidase</fullName>
    </recommendedName>
    <alternativeName>
        <fullName evidence="7">5-oxoprolyl-peptidase</fullName>
    </alternativeName>
    <alternativeName>
        <fullName evidence="8">Pyroglutamyl-peptidase I</fullName>
    </alternativeName>
</protein>
<evidence type="ECO:0000256" key="3">
    <source>
        <dbReference type="ARBA" id="ARBA00022490"/>
    </source>
</evidence>
<keyword evidence="10" id="KW-1185">Reference proteome</keyword>
<organism evidence="9 10">
    <name type="scientific">Xanthobacter agilis</name>
    <dbReference type="NCBI Taxonomy" id="47492"/>
    <lineage>
        <taxon>Bacteria</taxon>
        <taxon>Pseudomonadati</taxon>
        <taxon>Pseudomonadota</taxon>
        <taxon>Alphaproteobacteria</taxon>
        <taxon>Hyphomicrobiales</taxon>
        <taxon>Xanthobacteraceae</taxon>
        <taxon>Xanthobacter</taxon>
    </lineage>
</organism>
<gene>
    <name evidence="9" type="ORF">QOZ94_000708</name>
</gene>
<evidence type="ECO:0000256" key="8">
    <source>
        <dbReference type="ARBA" id="ARBA00031559"/>
    </source>
</evidence>
<dbReference type="SUPFAM" id="SSF53182">
    <property type="entry name" value="Pyrrolidone carboxyl peptidase (pyroglutamate aminopeptidase)"/>
    <property type="match status" value="1"/>
</dbReference>
<keyword evidence="4" id="KW-0645">Protease</keyword>
<dbReference type="PIRSF" id="PIRSF015592">
    <property type="entry name" value="Prld-crbxl_pptds"/>
    <property type="match status" value="1"/>
</dbReference>
<evidence type="ECO:0000256" key="1">
    <source>
        <dbReference type="ARBA" id="ARBA00006641"/>
    </source>
</evidence>
<dbReference type="GO" id="GO:0016920">
    <property type="term" value="F:pyroglutamyl-peptidase activity"/>
    <property type="evidence" value="ECO:0007669"/>
    <property type="project" value="UniProtKB-EC"/>
</dbReference>
<dbReference type="PRINTS" id="PR00706">
    <property type="entry name" value="PYROGLUPTASE"/>
</dbReference>
<dbReference type="InterPro" id="IPR000816">
    <property type="entry name" value="Peptidase_C15"/>
</dbReference>
<evidence type="ECO:0000256" key="7">
    <source>
        <dbReference type="ARBA" id="ARBA00030836"/>
    </source>
</evidence>
<name>A0ABU0L9W7_XANAG</name>